<dbReference type="Proteomes" id="UP000291084">
    <property type="component" value="Chromosome 2"/>
</dbReference>
<keyword evidence="3" id="KW-1185">Reference proteome</keyword>
<organism evidence="2 3">
    <name type="scientific">Vigna angularis var. angularis</name>
    <dbReference type="NCBI Taxonomy" id="157739"/>
    <lineage>
        <taxon>Eukaryota</taxon>
        <taxon>Viridiplantae</taxon>
        <taxon>Streptophyta</taxon>
        <taxon>Embryophyta</taxon>
        <taxon>Tracheophyta</taxon>
        <taxon>Spermatophyta</taxon>
        <taxon>Magnoliopsida</taxon>
        <taxon>eudicotyledons</taxon>
        <taxon>Gunneridae</taxon>
        <taxon>Pentapetalae</taxon>
        <taxon>rosids</taxon>
        <taxon>fabids</taxon>
        <taxon>Fabales</taxon>
        <taxon>Fabaceae</taxon>
        <taxon>Papilionoideae</taxon>
        <taxon>50 kb inversion clade</taxon>
        <taxon>NPAAA clade</taxon>
        <taxon>indigoferoid/millettioid clade</taxon>
        <taxon>Phaseoleae</taxon>
        <taxon>Vigna</taxon>
    </lineage>
</organism>
<proteinExistence type="predicted"/>
<feature type="non-terminal residue" evidence="2">
    <location>
        <position position="1"/>
    </location>
</feature>
<evidence type="ECO:0000313" key="3">
    <source>
        <dbReference type="Proteomes" id="UP000291084"/>
    </source>
</evidence>
<feature type="region of interest" description="Disordered" evidence="1">
    <location>
        <begin position="1"/>
        <end position="34"/>
    </location>
</feature>
<accession>A0A0S3RE80</accession>
<dbReference type="AlphaFoldDB" id="A0A0S3RE80"/>
<dbReference type="EMBL" id="AP015035">
    <property type="protein sequence ID" value="BAT78997.1"/>
    <property type="molecule type" value="Genomic_DNA"/>
</dbReference>
<evidence type="ECO:0000256" key="1">
    <source>
        <dbReference type="SAM" id="MobiDB-lite"/>
    </source>
</evidence>
<name>A0A0S3RE80_PHAAN</name>
<sequence>STLPFQSSPRESKNELGFQGESQRGGMTGGAVSSPLNLVMEHGVAARVRGEGNTKEAFVVEVRISMEAREEGMDKNGSMRVKNKSSRGKNKKS</sequence>
<feature type="region of interest" description="Disordered" evidence="1">
    <location>
        <begin position="69"/>
        <end position="93"/>
    </location>
</feature>
<gene>
    <name evidence="2" type="primary">Vigan.02G177800</name>
    <name evidence="2" type="ORF">VIGAN_02177800</name>
</gene>
<evidence type="ECO:0000313" key="2">
    <source>
        <dbReference type="EMBL" id="BAT78997.1"/>
    </source>
</evidence>
<protein>
    <submittedName>
        <fullName evidence="2">Uncharacterized protein</fullName>
    </submittedName>
</protein>
<feature type="compositionally biased region" description="Basic residues" evidence="1">
    <location>
        <begin position="81"/>
        <end position="93"/>
    </location>
</feature>
<reference evidence="2 3" key="1">
    <citation type="journal article" date="2015" name="Sci. Rep.">
        <title>The power of single molecule real-time sequencing technology in the de novo assembly of a eukaryotic genome.</title>
        <authorList>
            <person name="Sakai H."/>
            <person name="Naito K."/>
            <person name="Ogiso-Tanaka E."/>
            <person name="Takahashi Y."/>
            <person name="Iseki K."/>
            <person name="Muto C."/>
            <person name="Satou K."/>
            <person name="Teruya K."/>
            <person name="Shiroma A."/>
            <person name="Shimoji M."/>
            <person name="Hirano T."/>
            <person name="Itoh T."/>
            <person name="Kaga A."/>
            <person name="Tomooka N."/>
        </authorList>
    </citation>
    <scope>NUCLEOTIDE SEQUENCE [LARGE SCALE GENOMIC DNA]</scope>
    <source>
        <strain evidence="3">cv. Shumari</strain>
    </source>
</reference>